<dbReference type="GO" id="GO:0005634">
    <property type="term" value="C:nucleus"/>
    <property type="evidence" value="ECO:0007669"/>
    <property type="project" value="UniProtKB-SubCell"/>
</dbReference>
<dbReference type="GO" id="GO:0009960">
    <property type="term" value="P:endosperm development"/>
    <property type="evidence" value="ECO:0007669"/>
    <property type="project" value="EnsemblPlants"/>
</dbReference>
<keyword evidence="3" id="KW-0238">DNA-binding</keyword>
<feature type="region of interest" description="Disordered" evidence="6">
    <location>
        <begin position="115"/>
        <end position="137"/>
    </location>
</feature>
<dbReference type="PROSITE" id="PS50811">
    <property type="entry name" value="WRKY"/>
    <property type="match status" value="1"/>
</dbReference>
<dbReference type="EMBL" id="GL348713">
    <property type="protein sequence ID" value="EFH70772.1"/>
    <property type="molecule type" value="Genomic_DNA"/>
</dbReference>
<evidence type="ECO:0000256" key="2">
    <source>
        <dbReference type="ARBA" id="ARBA00023015"/>
    </source>
</evidence>
<dbReference type="Gramene" id="fgenesh1_pg.C_scaffold_1004208">
    <property type="protein sequence ID" value="fgenesh1_pg.C_scaffold_1004208"/>
    <property type="gene ID" value="fgenesh1_pg.C_scaffold_1004208"/>
</dbReference>
<evidence type="ECO:0000256" key="3">
    <source>
        <dbReference type="ARBA" id="ARBA00023125"/>
    </source>
</evidence>
<reference evidence="9" key="1">
    <citation type="journal article" date="2011" name="Nat. Genet.">
        <title>The Arabidopsis lyrata genome sequence and the basis of rapid genome size change.</title>
        <authorList>
            <person name="Hu T.T."/>
            <person name="Pattyn P."/>
            <person name="Bakker E.G."/>
            <person name="Cao J."/>
            <person name="Cheng J.-F."/>
            <person name="Clark R.M."/>
            <person name="Fahlgren N."/>
            <person name="Fawcett J.A."/>
            <person name="Grimwood J."/>
            <person name="Gundlach H."/>
            <person name="Haberer G."/>
            <person name="Hollister J.D."/>
            <person name="Ossowski S."/>
            <person name="Ottilar R.P."/>
            <person name="Salamov A.A."/>
            <person name="Schneeberger K."/>
            <person name="Spannagl M."/>
            <person name="Wang X."/>
            <person name="Yang L."/>
            <person name="Nasrallah M.E."/>
            <person name="Bergelson J."/>
            <person name="Carrington J.C."/>
            <person name="Gaut B.S."/>
            <person name="Schmutz J."/>
            <person name="Mayer K.F.X."/>
            <person name="Van de Peer Y."/>
            <person name="Grigoriev I.V."/>
            <person name="Nordborg M."/>
            <person name="Weigel D."/>
            <person name="Guo Y.-L."/>
        </authorList>
    </citation>
    <scope>NUCLEOTIDE SEQUENCE [LARGE SCALE GENOMIC DNA]</scope>
    <source>
        <strain evidence="9">cv. MN47</strain>
    </source>
</reference>
<dbReference type="GO" id="GO:0003700">
    <property type="term" value="F:DNA-binding transcription factor activity"/>
    <property type="evidence" value="ECO:0007669"/>
    <property type="project" value="EnsemblPlants"/>
</dbReference>
<gene>
    <name evidence="8" type="ORF">ARALYDRAFT_337643</name>
</gene>
<organism evidence="9">
    <name type="scientific">Arabidopsis lyrata subsp. lyrata</name>
    <name type="common">Lyre-leaved rock-cress</name>
    <dbReference type="NCBI Taxonomy" id="81972"/>
    <lineage>
        <taxon>Eukaryota</taxon>
        <taxon>Viridiplantae</taxon>
        <taxon>Streptophyta</taxon>
        <taxon>Embryophyta</taxon>
        <taxon>Tracheophyta</taxon>
        <taxon>Spermatophyta</taxon>
        <taxon>Magnoliopsida</taxon>
        <taxon>eudicotyledons</taxon>
        <taxon>Gunneridae</taxon>
        <taxon>Pentapetalae</taxon>
        <taxon>rosids</taxon>
        <taxon>malvids</taxon>
        <taxon>Brassicales</taxon>
        <taxon>Brassicaceae</taxon>
        <taxon>Camelineae</taxon>
        <taxon>Arabidopsis</taxon>
    </lineage>
</organism>
<keyword evidence="4" id="KW-0804">Transcription</keyword>
<keyword evidence="2" id="KW-0805">Transcription regulation</keyword>
<keyword evidence="5" id="KW-0539">Nucleus</keyword>
<dbReference type="InterPro" id="IPR036576">
    <property type="entry name" value="WRKY_dom_sf"/>
</dbReference>
<dbReference type="InterPro" id="IPR003657">
    <property type="entry name" value="WRKY_dom"/>
</dbReference>
<dbReference type="Pfam" id="PF03106">
    <property type="entry name" value="WRKY"/>
    <property type="match status" value="1"/>
</dbReference>
<feature type="compositionally biased region" description="Polar residues" evidence="6">
    <location>
        <begin position="297"/>
        <end position="312"/>
    </location>
</feature>
<evidence type="ECO:0000256" key="5">
    <source>
        <dbReference type="ARBA" id="ARBA00023242"/>
    </source>
</evidence>
<feature type="compositionally biased region" description="Polar residues" evidence="6">
    <location>
        <begin position="115"/>
        <end position="127"/>
    </location>
</feature>
<dbReference type="Proteomes" id="UP000008694">
    <property type="component" value="Unassembled WGS sequence"/>
</dbReference>
<proteinExistence type="predicted"/>
<dbReference type="OrthoDB" id="1062933at2759"/>
<dbReference type="SMART" id="SM00774">
    <property type="entry name" value="WRKY"/>
    <property type="match status" value="1"/>
</dbReference>
<feature type="region of interest" description="Disordered" evidence="6">
    <location>
        <begin position="270"/>
        <end position="312"/>
    </location>
</feature>
<dbReference type="HOGENOM" id="CLU_027756_0_0_1"/>
<evidence type="ECO:0000259" key="7">
    <source>
        <dbReference type="PROSITE" id="PS50811"/>
    </source>
</evidence>
<feature type="domain" description="WRKY" evidence="7">
    <location>
        <begin position="319"/>
        <end position="384"/>
    </location>
</feature>
<sequence>MSDFDGNFIEMTSYWAPPSSPSPRTILAMLEQTDNGMNPISEIFPQTNIPRDHDTDQSGQRSGLRERLAARIGFSLPTLDTENMSPLDAFFRSSTVPNSPVVAISPGFSPSALLQSPNTVSDSSQIIPPSPATNYGPPEMVETSGEDNAMTMVFNNDLPYQPYNVDLPPLEVFDDIPTEESFYIPSYEPDVDPIGTPLVASFESELSDVDPIGTPLVASFESELGDDAHIDIISIEDSESENENKDEDDEDYQFDYEDEDQGQDQDVYLDEEEEEDEDNVALDDAQPSSRKRRRFDQASNNIGATRTSKTQRVILQMETDEDNPNDGYRWRKYGQKVVKGNPNPRSYYKCTNNECKVKKHVERGADNNKLVVTTYDGIHNHPSPPARRSNTGSRNRSAGTTMSQNQVDQTSRLARAPPPSSRTPVEMRPFSSMAPQVDLTQVYTTGISKLPNVPVYQNPGFMYRTDEPMMNVMPDGADVYGGIMHRLFVKFGVDI</sequence>
<dbReference type="STRING" id="81972.D7KMZ8"/>
<dbReference type="eggNOG" id="ENOG502QU86">
    <property type="taxonomic scope" value="Eukaryota"/>
</dbReference>
<protein>
    <submittedName>
        <fullName evidence="8">WRKY10</fullName>
    </submittedName>
</protein>
<comment type="subcellular location">
    <subcellularLocation>
        <location evidence="1">Nucleus</location>
    </subcellularLocation>
</comment>
<keyword evidence="9" id="KW-1185">Reference proteome</keyword>
<accession>D7KMZ8</accession>
<feature type="compositionally biased region" description="Polar residues" evidence="6">
    <location>
        <begin position="388"/>
        <end position="412"/>
    </location>
</feature>
<dbReference type="AlphaFoldDB" id="D7KMZ8"/>
<name>D7KMZ8_ARALL</name>
<feature type="region of interest" description="Disordered" evidence="6">
    <location>
        <begin position="375"/>
        <end position="428"/>
    </location>
</feature>
<evidence type="ECO:0000256" key="1">
    <source>
        <dbReference type="ARBA" id="ARBA00004123"/>
    </source>
</evidence>
<dbReference type="FunFam" id="2.20.25.80:FF:000003">
    <property type="entry name" value="WRKY transcription factor 57"/>
    <property type="match status" value="1"/>
</dbReference>
<evidence type="ECO:0000256" key="6">
    <source>
        <dbReference type="SAM" id="MobiDB-lite"/>
    </source>
</evidence>
<dbReference type="GO" id="GO:0000987">
    <property type="term" value="F:cis-regulatory region sequence-specific DNA binding"/>
    <property type="evidence" value="ECO:0007669"/>
    <property type="project" value="EnsemblPlants"/>
</dbReference>
<evidence type="ECO:0000256" key="4">
    <source>
        <dbReference type="ARBA" id="ARBA00023163"/>
    </source>
</evidence>
<dbReference type="PANTHER" id="PTHR31221">
    <property type="entry name" value="WRKY TRANSCRIPTION FACTOR PROTEIN 1-RELATED"/>
    <property type="match status" value="1"/>
</dbReference>
<feature type="region of interest" description="Disordered" evidence="6">
    <location>
        <begin position="44"/>
        <end position="64"/>
    </location>
</feature>
<dbReference type="SUPFAM" id="SSF118290">
    <property type="entry name" value="WRKY DNA-binding domain"/>
    <property type="match status" value="1"/>
</dbReference>
<evidence type="ECO:0000313" key="8">
    <source>
        <dbReference type="EMBL" id="EFH70772.1"/>
    </source>
</evidence>
<dbReference type="KEGG" id="aly:9330574"/>
<dbReference type="Gene3D" id="2.20.25.80">
    <property type="entry name" value="WRKY domain"/>
    <property type="match status" value="1"/>
</dbReference>
<evidence type="ECO:0000313" key="9">
    <source>
        <dbReference type="Proteomes" id="UP000008694"/>
    </source>
</evidence>
<dbReference type="PANTHER" id="PTHR31221:SF239">
    <property type="entry name" value="WRKY TRANSCRIPTION FACTOR 10-RELATED"/>
    <property type="match status" value="1"/>
</dbReference>
<feature type="compositionally biased region" description="Acidic residues" evidence="6">
    <location>
        <begin position="270"/>
        <end position="281"/>
    </location>
</feature>
<dbReference type="InterPro" id="IPR044810">
    <property type="entry name" value="WRKY_plant"/>
</dbReference>